<evidence type="ECO:0000259" key="1">
    <source>
        <dbReference type="Pfam" id="PF20243"/>
    </source>
</evidence>
<dbReference type="InterPro" id="IPR046863">
    <property type="entry name" value="MbnP-like_dom"/>
</dbReference>
<gene>
    <name evidence="2" type="ORF">EJV47_23175</name>
</gene>
<comment type="caution">
    <text evidence="2">The sequence shown here is derived from an EMBL/GenBank/DDBJ whole genome shotgun (WGS) entry which is preliminary data.</text>
</comment>
<reference evidence="2 3" key="1">
    <citation type="submission" date="2018-12" db="EMBL/GenBank/DDBJ databases">
        <title>Hymenobacter gummosus sp. nov., isolated from a spring.</title>
        <authorList>
            <person name="Nie L."/>
        </authorList>
    </citation>
    <scope>NUCLEOTIDE SEQUENCE [LARGE SCALE GENOMIC DNA]</scope>
    <source>
        <strain evidence="2 3">KCTC 52166</strain>
    </source>
</reference>
<dbReference type="RefSeq" id="WP_126695594.1">
    <property type="nucleotide sequence ID" value="NZ_RXOF01000017.1"/>
</dbReference>
<name>A0A3S0J6Q3_9BACT</name>
<sequence>MHRILYPAVVALLLLSGCESKNEQPKPATGKVEIQVENVAGSSTLALNTPYTTAAGETFRVTELRYYLSNVQLQRADGSTWAAPDSYYLIDQAQTASQHLELKEVPEGDYTKLLLTIGVDSARNVAGAQTGALDPVHGMFWDWNSGYIFLRLNGTSPQAPGNGGLFYDVAGFRHPYNTIRRVALGLPGGSAATLHVRAEAVPDVHIKANVLKMFDGPNAIRFGQLSSVAGGSGAVKLADNYAAGMFRIDHVHGN</sequence>
<feature type="domain" description="Copper-binding protein MbnP-like" evidence="1">
    <location>
        <begin position="29"/>
        <end position="222"/>
    </location>
</feature>
<dbReference type="OrthoDB" id="1422031at2"/>
<evidence type="ECO:0000313" key="3">
    <source>
        <dbReference type="Proteomes" id="UP000282184"/>
    </source>
</evidence>
<evidence type="ECO:0000313" key="2">
    <source>
        <dbReference type="EMBL" id="RTQ46058.1"/>
    </source>
</evidence>
<keyword evidence="3" id="KW-1185">Reference proteome</keyword>
<dbReference type="AlphaFoldDB" id="A0A3S0J6Q3"/>
<dbReference type="Pfam" id="PF20243">
    <property type="entry name" value="MbnP"/>
    <property type="match status" value="1"/>
</dbReference>
<accession>A0A3S0J6Q3</accession>
<protein>
    <recommendedName>
        <fullName evidence="1">Copper-binding protein MbnP-like domain-containing protein</fullName>
    </recommendedName>
</protein>
<dbReference type="Proteomes" id="UP000282184">
    <property type="component" value="Unassembled WGS sequence"/>
</dbReference>
<organism evidence="2 3">
    <name type="scientific">Hymenobacter gummosus</name>
    <dbReference type="NCBI Taxonomy" id="1776032"/>
    <lineage>
        <taxon>Bacteria</taxon>
        <taxon>Pseudomonadati</taxon>
        <taxon>Bacteroidota</taxon>
        <taxon>Cytophagia</taxon>
        <taxon>Cytophagales</taxon>
        <taxon>Hymenobacteraceae</taxon>
        <taxon>Hymenobacter</taxon>
    </lineage>
</organism>
<proteinExistence type="predicted"/>
<dbReference type="PROSITE" id="PS51257">
    <property type="entry name" value="PROKAR_LIPOPROTEIN"/>
    <property type="match status" value="1"/>
</dbReference>
<dbReference type="EMBL" id="RXOF01000017">
    <property type="protein sequence ID" value="RTQ46058.1"/>
    <property type="molecule type" value="Genomic_DNA"/>
</dbReference>